<dbReference type="OrthoDB" id="1701437at2759"/>
<dbReference type="GO" id="GO:0016740">
    <property type="term" value="F:transferase activity"/>
    <property type="evidence" value="ECO:0007669"/>
    <property type="project" value="UniProtKB-KW"/>
</dbReference>
<evidence type="ECO:0000256" key="15">
    <source>
        <dbReference type="SAM" id="MobiDB-lite"/>
    </source>
</evidence>
<keyword evidence="6" id="KW-0812">Transmembrane</keyword>
<evidence type="ECO:0000256" key="5">
    <source>
        <dbReference type="ARBA" id="ARBA00022679"/>
    </source>
</evidence>
<dbReference type="Proteomes" id="UP000800097">
    <property type="component" value="Unassembled WGS sequence"/>
</dbReference>
<gene>
    <name evidence="17" type="ORF">EI97DRAFT_499449</name>
</gene>
<sequence length="437" mass="48651">MPSADFAAAQARLAARRAQRAQHTHPHHESSSTTPTTRALARLPYPFNRLSTSSLSAWDAIKGREGTRPAFRVGQVDAELLDDELLDLLKGQVGEGLKYFGAHITDTYSAEILLALRLVLFKLSIWNNNASYGAHLQGLRYTDARSKSSARPPPKPWQKIAYGAITVGGRYAWSKWEEWLLAAQEDYTRPESPRLKFAARLTEHLSSLHDIASLASFLVFLVNGRYRTLTDRLLRLRLAPASHSTSREVSFEYLNRQLVWHAFTEFLLFLLPLVGISRWRRILSRTWRKLKASVLALLGRSTSATDEEEARQAGELGFLPERTCAICYRDQNPTTATEQDIMTQSVGGGGVVGSAATDITNPYEAIPCGCIYCFACIAQRIANEEGEGWTCLRCGELVKECKPWNGDILEEKTPREQAPPGTTKSREGPATSNRADS</sequence>
<comment type="similarity">
    <text evidence="3">Belongs to the pex2/pex10/pex12 family.</text>
</comment>
<organism evidence="17 18">
    <name type="scientific">Westerdykella ornata</name>
    <dbReference type="NCBI Taxonomy" id="318751"/>
    <lineage>
        <taxon>Eukaryota</taxon>
        <taxon>Fungi</taxon>
        <taxon>Dikarya</taxon>
        <taxon>Ascomycota</taxon>
        <taxon>Pezizomycotina</taxon>
        <taxon>Dothideomycetes</taxon>
        <taxon>Pleosporomycetidae</taxon>
        <taxon>Pleosporales</taxon>
        <taxon>Sporormiaceae</taxon>
        <taxon>Westerdykella</taxon>
    </lineage>
</organism>
<evidence type="ECO:0000256" key="1">
    <source>
        <dbReference type="ARBA" id="ARBA00004585"/>
    </source>
</evidence>
<dbReference type="GO" id="GO:0016562">
    <property type="term" value="P:protein import into peroxisome matrix, receptor recycling"/>
    <property type="evidence" value="ECO:0007669"/>
    <property type="project" value="UniProtKB-ARBA"/>
</dbReference>
<feature type="compositionally biased region" description="Basic residues" evidence="15">
    <location>
        <begin position="15"/>
        <end position="26"/>
    </location>
</feature>
<evidence type="ECO:0000259" key="16">
    <source>
        <dbReference type="Pfam" id="PF04757"/>
    </source>
</evidence>
<dbReference type="InterPro" id="IPR006845">
    <property type="entry name" value="Pex_N"/>
</dbReference>
<evidence type="ECO:0000256" key="12">
    <source>
        <dbReference type="ARBA" id="ARBA00022989"/>
    </source>
</evidence>
<keyword evidence="8" id="KW-0863">Zinc-finger</keyword>
<evidence type="ECO:0000256" key="6">
    <source>
        <dbReference type="ARBA" id="ARBA00022692"/>
    </source>
</evidence>
<protein>
    <submittedName>
        <fullName evidence="17">Microbody biogenesis protein peroxin 2</fullName>
    </submittedName>
</protein>
<evidence type="ECO:0000256" key="2">
    <source>
        <dbReference type="ARBA" id="ARBA00004906"/>
    </source>
</evidence>
<keyword evidence="14" id="KW-0576">Peroxisome</keyword>
<evidence type="ECO:0000313" key="17">
    <source>
        <dbReference type="EMBL" id="KAF2278919.1"/>
    </source>
</evidence>
<keyword evidence="5" id="KW-0808">Transferase</keyword>
<comment type="pathway">
    <text evidence="2">Protein modification; protein ubiquitination.</text>
</comment>
<comment type="subcellular location">
    <subcellularLocation>
        <location evidence="1">Peroxisome membrane</location>
        <topology evidence="1">Multi-pass membrane protein</topology>
    </subcellularLocation>
</comment>
<dbReference type="Pfam" id="PF04757">
    <property type="entry name" value="Pex2_Pex12"/>
    <property type="match status" value="1"/>
</dbReference>
<keyword evidence="18" id="KW-1185">Reference proteome</keyword>
<reference evidence="17" key="1">
    <citation type="journal article" date="2020" name="Stud. Mycol.">
        <title>101 Dothideomycetes genomes: a test case for predicting lifestyles and emergence of pathogens.</title>
        <authorList>
            <person name="Haridas S."/>
            <person name="Albert R."/>
            <person name="Binder M."/>
            <person name="Bloem J."/>
            <person name="Labutti K."/>
            <person name="Salamov A."/>
            <person name="Andreopoulos B."/>
            <person name="Baker S."/>
            <person name="Barry K."/>
            <person name="Bills G."/>
            <person name="Bluhm B."/>
            <person name="Cannon C."/>
            <person name="Castanera R."/>
            <person name="Culley D."/>
            <person name="Daum C."/>
            <person name="Ezra D."/>
            <person name="Gonzalez J."/>
            <person name="Henrissat B."/>
            <person name="Kuo A."/>
            <person name="Liang C."/>
            <person name="Lipzen A."/>
            <person name="Lutzoni F."/>
            <person name="Magnuson J."/>
            <person name="Mondo S."/>
            <person name="Nolan M."/>
            <person name="Ohm R."/>
            <person name="Pangilinan J."/>
            <person name="Park H.-J."/>
            <person name="Ramirez L."/>
            <person name="Alfaro M."/>
            <person name="Sun H."/>
            <person name="Tritt A."/>
            <person name="Yoshinaga Y."/>
            <person name="Zwiers L.-H."/>
            <person name="Turgeon B."/>
            <person name="Goodwin S."/>
            <person name="Spatafora J."/>
            <person name="Crous P."/>
            <person name="Grigoriev I."/>
        </authorList>
    </citation>
    <scope>NUCLEOTIDE SEQUENCE</scope>
    <source>
        <strain evidence="17">CBS 379.55</strain>
    </source>
</reference>
<keyword evidence="10" id="KW-0862">Zinc</keyword>
<dbReference type="GO" id="GO:0005778">
    <property type="term" value="C:peroxisomal membrane"/>
    <property type="evidence" value="ECO:0007669"/>
    <property type="project" value="UniProtKB-SubCell"/>
</dbReference>
<dbReference type="InterPro" id="IPR025654">
    <property type="entry name" value="PEX2/10"/>
</dbReference>
<evidence type="ECO:0000256" key="8">
    <source>
        <dbReference type="ARBA" id="ARBA00022771"/>
    </source>
</evidence>
<dbReference type="PANTHER" id="PTHR23350">
    <property type="entry name" value="PEROXISOME ASSEMBLY PROTEIN 10"/>
    <property type="match status" value="1"/>
</dbReference>
<evidence type="ECO:0000256" key="4">
    <source>
        <dbReference type="ARBA" id="ARBA00022448"/>
    </source>
</evidence>
<keyword evidence="11" id="KW-0653">Protein transport</keyword>
<evidence type="ECO:0000256" key="9">
    <source>
        <dbReference type="ARBA" id="ARBA00022786"/>
    </source>
</evidence>
<keyword evidence="9" id="KW-0833">Ubl conjugation pathway</keyword>
<feature type="domain" description="Pex N-terminal" evidence="16">
    <location>
        <begin position="82"/>
        <end position="278"/>
    </location>
</feature>
<dbReference type="AlphaFoldDB" id="A0A6A6JV53"/>
<dbReference type="EMBL" id="ML986487">
    <property type="protein sequence ID" value="KAF2278919.1"/>
    <property type="molecule type" value="Genomic_DNA"/>
</dbReference>
<keyword evidence="13" id="KW-0472">Membrane</keyword>
<dbReference type="RefSeq" id="XP_033656458.1">
    <property type="nucleotide sequence ID" value="XM_033802607.1"/>
</dbReference>
<dbReference type="GO" id="GO:0016567">
    <property type="term" value="P:protein ubiquitination"/>
    <property type="evidence" value="ECO:0007669"/>
    <property type="project" value="UniProtKB-ARBA"/>
</dbReference>
<evidence type="ECO:0000256" key="10">
    <source>
        <dbReference type="ARBA" id="ARBA00022833"/>
    </source>
</evidence>
<keyword evidence="4" id="KW-0813">Transport</keyword>
<dbReference type="PANTHER" id="PTHR23350:SF4">
    <property type="entry name" value="PEROXISOME BIOGENESIS FACTOR 2"/>
    <property type="match status" value="1"/>
</dbReference>
<keyword evidence="12" id="KW-1133">Transmembrane helix</keyword>
<keyword evidence="7" id="KW-0479">Metal-binding</keyword>
<feature type="region of interest" description="Disordered" evidence="15">
    <location>
        <begin position="15"/>
        <end position="38"/>
    </location>
</feature>
<proteinExistence type="inferred from homology"/>
<evidence type="ECO:0000256" key="13">
    <source>
        <dbReference type="ARBA" id="ARBA00023136"/>
    </source>
</evidence>
<dbReference type="GeneID" id="54555782"/>
<dbReference type="GO" id="GO:0008270">
    <property type="term" value="F:zinc ion binding"/>
    <property type="evidence" value="ECO:0007669"/>
    <property type="project" value="UniProtKB-KW"/>
</dbReference>
<evidence type="ECO:0000256" key="14">
    <source>
        <dbReference type="ARBA" id="ARBA00023140"/>
    </source>
</evidence>
<evidence type="ECO:0000256" key="3">
    <source>
        <dbReference type="ARBA" id="ARBA00008704"/>
    </source>
</evidence>
<evidence type="ECO:0000256" key="7">
    <source>
        <dbReference type="ARBA" id="ARBA00022723"/>
    </source>
</evidence>
<feature type="region of interest" description="Disordered" evidence="15">
    <location>
        <begin position="405"/>
        <end position="437"/>
    </location>
</feature>
<evidence type="ECO:0000313" key="18">
    <source>
        <dbReference type="Proteomes" id="UP000800097"/>
    </source>
</evidence>
<name>A0A6A6JV53_WESOR</name>
<evidence type="ECO:0000256" key="11">
    <source>
        <dbReference type="ARBA" id="ARBA00022927"/>
    </source>
</evidence>
<accession>A0A6A6JV53</accession>